<feature type="transmembrane region" description="Helical" evidence="7">
    <location>
        <begin position="117"/>
        <end position="137"/>
    </location>
</feature>
<sequence length="189" mass="19495">MTVFHAPGKLFIAGEYAVLQPGQPAVLMAVDRHATVTLTGTAGPVILTSDLSGGLTLRCERVAGRLLAPEAGPDGAFARVLAAIDVMERLADEQCRPARSFHLSVTTDLMAGDGRKLGLGSSAAVTVATCGALARFYGLRLSRMELYRLAMLASLAVAPASSGGDVAASALGGWVLYRSPRLTEDPAAG</sequence>
<dbReference type="Gene3D" id="3.30.230.10">
    <property type="match status" value="1"/>
</dbReference>
<dbReference type="PANTHER" id="PTHR31814:SF2">
    <property type="entry name" value="PHOSPHOMEVALONATE KINASE"/>
    <property type="match status" value="1"/>
</dbReference>
<keyword evidence="10" id="KW-1185">Reference proteome</keyword>
<comment type="caution">
    <text evidence="9">The sequence shown here is derived from an EMBL/GenBank/DDBJ whole genome shotgun (WGS) entry which is preliminary data.</text>
</comment>
<gene>
    <name evidence="9" type="ORF">ACFQ08_35310</name>
</gene>
<dbReference type="EC" id="2.7.4.2" evidence="2"/>
<keyword evidence="7" id="KW-0812">Transmembrane</keyword>
<evidence type="ECO:0000256" key="2">
    <source>
        <dbReference type="ARBA" id="ARBA00012958"/>
    </source>
</evidence>
<dbReference type="InterPro" id="IPR035102">
    <property type="entry name" value="Phosphomevalonate_kinase"/>
</dbReference>
<evidence type="ECO:0000259" key="8">
    <source>
        <dbReference type="Pfam" id="PF00288"/>
    </source>
</evidence>
<dbReference type="InterPro" id="IPR014721">
    <property type="entry name" value="Ribsml_uS5_D2-typ_fold_subgr"/>
</dbReference>
<keyword evidence="5 9" id="KW-0418">Kinase</keyword>
<evidence type="ECO:0000256" key="5">
    <source>
        <dbReference type="ARBA" id="ARBA00022777"/>
    </source>
</evidence>
<dbReference type="PANTHER" id="PTHR31814">
    <property type="match status" value="1"/>
</dbReference>
<keyword evidence="4" id="KW-0547">Nucleotide-binding</keyword>
<dbReference type="InterPro" id="IPR005917">
    <property type="entry name" value="Pmev_kinase_bact"/>
</dbReference>
<evidence type="ECO:0000256" key="3">
    <source>
        <dbReference type="ARBA" id="ARBA00022679"/>
    </source>
</evidence>
<name>A0ABW3E3T0_9ACTN</name>
<evidence type="ECO:0000256" key="4">
    <source>
        <dbReference type="ARBA" id="ARBA00022741"/>
    </source>
</evidence>
<dbReference type="Proteomes" id="UP001597024">
    <property type="component" value="Unassembled WGS sequence"/>
</dbReference>
<feature type="domain" description="GHMP kinase N-terminal" evidence="8">
    <location>
        <begin position="83"/>
        <end position="173"/>
    </location>
</feature>
<evidence type="ECO:0000256" key="7">
    <source>
        <dbReference type="SAM" id="Phobius"/>
    </source>
</evidence>
<evidence type="ECO:0000256" key="6">
    <source>
        <dbReference type="ARBA" id="ARBA00022840"/>
    </source>
</evidence>
<dbReference type="GO" id="GO:0004631">
    <property type="term" value="F:phosphomevalonate kinase activity"/>
    <property type="evidence" value="ECO:0007669"/>
    <property type="project" value="UniProtKB-EC"/>
</dbReference>
<evidence type="ECO:0000313" key="10">
    <source>
        <dbReference type="Proteomes" id="UP001597024"/>
    </source>
</evidence>
<evidence type="ECO:0000313" key="9">
    <source>
        <dbReference type="EMBL" id="MFD0889839.1"/>
    </source>
</evidence>
<comment type="pathway">
    <text evidence="1">Isoprenoid biosynthesis; isopentenyl diphosphate biosynthesis via mevalonate pathway; isopentenyl diphosphate from (R)-mevalonate: step 2/3.</text>
</comment>
<feature type="non-terminal residue" evidence="9">
    <location>
        <position position="189"/>
    </location>
</feature>
<organism evidence="9 10">
    <name type="scientific">Streptosporangium algeriense</name>
    <dbReference type="NCBI Taxonomy" id="1682748"/>
    <lineage>
        <taxon>Bacteria</taxon>
        <taxon>Bacillati</taxon>
        <taxon>Actinomycetota</taxon>
        <taxon>Actinomycetes</taxon>
        <taxon>Streptosporangiales</taxon>
        <taxon>Streptosporangiaceae</taxon>
        <taxon>Streptosporangium</taxon>
    </lineage>
</organism>
<accession>A0ABW3E3T0</accession>
<dbReference type="EMBL" id="JBHTHX010002059">
    <property type="protein sequence ID" value="MFD0889839.1"/>
    <property type="molecule type" value="Genomic_DNA"/>
</dbReference>
<dbReference type="Pfam" id="PF00288">
    <property type="entry name" value="GHMP_kinases_N"/>
    <property type="match status" value="1"/>
</dbReference>
<reference evidence="10" key="1">
    <citation type="journal article" date="2019" name="Int. J. Syst. Evol. Microbiol.">
        <title>The Global Catalogue of Microorganisms (GCM) 10K type strain sequencing project: providing services to taxonomists for standard genome sequencing and annotation.</title>
        <authorList>
            <consortium name="The Broad Institute Genomics Platform"/>
            <consortium name="The Broad Institute Genome Sequencing Center for Infectious Disease"/>
            <person name="Wu L."/>
            <person name="Ma J."/>
        </authorList>
    </citation>
    <scope>NUCLEOTIDE SEQUENCE [LARGE SCALE GENOMIC DNA]</scope>
    <source>
        <strain evidence="10">CCUG 62974</strain>
    </source>
</reference>
<keyword evidence="6" id="KW-0067">ATP-binding</keyword>
<protein>
    <recommendedName>
        <fullName evidence="2">phosphomevalonate kinase</fullName>
        <ecNumber evidence="2">2.7.4.2</ecNumber>
    </recommendedName>
</protein>
<proteinExistence type="predicted"/>
<dbReference type="SUPFAM" id="SSF54211">
    <property type="entry name" value="Ribosomal protein S5 domain 2-like"/>
    <property type="match status" value="1"/>
</dbReference>
<dbReference type="NCBIfam" id="TIGR01220">
    <property type="entry name" value="Pmev_kin_Gr_pos"/>
    <property type="match status" value="1"/>
</dbReference>
<keyword evidence="3 9" id="KW-0808">Transferase</keyword>
<keyword evidence="7" id="KW-0472">Membrane</keyword>
<keyword evidence="7" id="KW-1133">Transmembrane helix</keyword>
<evidence type="ECO:0000256" key="1">
    <source>
        <dbReference type="ARBA" id="ARBA00005017"/>
    </source>
</evidence>
<dbReference type="InterPro" id="IPR006204">
    <property type="entry name" value="GHMP_kinase_N_dom"/>
</dbReference>
<dbReference type="InterPro" id="IPR020568">
    <property type="entry name" value="Ribosomal_Su5_D2-typ_SF"/>
</dbReference>